<dbReference type="EMBL" id="QKUB01000001">
    <property type="protein sequence ID" value="PZW01498.1"/>
    <property type="molecule type" value="Genomic_DNA"/>
</dbReference>
<accession>A0A2W7GCS7</accession>
<comment type="caution">
    <text evidence="2">The sequence shown here is derived from an EMBL/GenBank/DDBJ whole genome shotgun (WGS) entry which is preliminary data.</text>
</comment>
<evidence type="ECO:0000313" key="2">
    <source>
        <dbReference type="EMBL" id="PZW01498.1"/>
    </source>
</evidence>
<feature type="compositionally biased region" description="Polar residues" evidence="1">
    <location>
        <begin position="95"/>
        <end position="106"/>
    </location>
</feature>
<keyword evidence="3" id="KW-1185">Reference proteome</keyword>
<name>A0A2W7GCS7_9BACT</name>
<proteinExistence type="predicted"/>
<protein>
    <submittedName>
        <fullName evidence="2">Uncharacterized protein</fullName>
    </submittedName>
</protein>
<evidence type="ECO:0000256" key="1">
    <source>
        <dbReference type="SAM" id="MobiDB-lite"/>
    </source>
</evidence>
<dbReference type="AlphaFoldDB" id="A0A2W7GCS7"/>
<sequence length="229" mass="26633">MNLLSFLSYYSSNYEENKLFLSIATLVSISSPIFVISCKNESVNTPKSNAISTEHNKKMRLNSEINPNNEIEKLKSTKNNSNQSILNSEDKDSMNIKTPSTPNSIENPDAPIENEINNQEYIKKLLFEIGEDEELKSENITLEKYLEKVDKYGSIIDKFYSNLLPKYENVVNPILSDYYLVVKSILNDPQRERERIKKRLEDDKHKAYYVKTLKDFKEIYPEVLTLTKK</sequence>
<dbReference type="Proteomes" id="UP000249646">
    <property type="component" value="Unassembled WGS sequence"/>
</dbReference>
<dbReference type="RefSeq" id="WP_111517932.1">
    <property type="nucleotide sequence ID" value="NZ_QKUB01000001.1"/>
</dbReference>
<feature type="region of interest" description="Disordered" evidence="1">
    <location>
        <begin position="75"/>
        <end position="111"/>
    </location>
</feature>
<gene>
    <name evidence="2" type="ORF">BCF89_10113</name>
</gene>
<feature type="compositionally biased region" description="Polar residues" evidence="1">
    <location>
        <begin position="77"/>
        <end position="87"/>
    </location>
</feature>
<reference evidence="2 3" key="1">
    <citation type="submission" date="2018-06" db="EMBL/GenBank/DDBJ databases">
        <title>Genomic Encyclopedia of Archaeal and Bacterial Type Strains, Phase II (KMG-II): from individual species to whole genera.</title>
        <authorList>
            <person name="Goeker M."/>
        </authorList>
    </citation>
    <scope>NUCLEOTIDE SEQUENCE [LARGE SCALE GENOMIC DNA]</scope>
    <source>
        <strain evidence="2 3">ATCC 51348</strain>
    </source>
</reference>
<evidence type="ECO:0000313" key="3">
    <source>
        <dbReference type="Proteomes" id="UP000249646"/>
    </source>
</evidence>
<organism evidence="2 3">
    <name type="scientific">Metamycoplasma auris</name>
    <dbReference type="NCBI Taxonomy" id="51363"/>
    <lineage>
        <taxon>Bacteria</taxon>
        <taxon>Bacillati</taxon>
        <taxon>Mycoplasmatota</taxon>
        <taxon>Mycoplasmoidales</taxon>
        <taxon>Metamycoplasmataceae</taxon>
        <taxon>Metamycoplasma</taxon>
    </lineage>
</organism>